<dbReference type="GO" id="GO:0003723">
    <property type="term" value="F:RNA binding"/>
    <property type="evidence" value="ECO:0007669"/>
    <property type="project" value="UniProtKB-KW"/>
</dbReference>
<accession>A0A914MLC8</accession>
<comment type="similarity">
    <text evidence="3">Belongs to the PHAX family.</text>
</comment>
<dbReference type="InterPro" id="IPR039047">
    <property type="entry name" value="PHAX"/>
</dbReference>
<evidence type="ECO:0000256" key="9">
    <source>
        <dbReference type="ARBA" id="ARBA00023242"/>
    </source>
</evidence>
<evidence type="ECO:0000256" key="7">
    <source>
        <dbReference type="ARBA" id="ARBA00022884"/>
    </source>
</evidence>
<dbReference type="Gene3D" id="1.10.10.1440">
    <property type="entry name" value="PHAX RNA-binding domain"/>
    <property type="match status" value="2"/>
</dbReference>
<feature type="region of interest" description="Disordered" evidence="11">
    <location>
        <begin position="667"/>
        <end position="697"/>
    </location>
</feature>
<evidence type="ECO:0000256" key="4">
    <source>
        <dbReference type="ARBA" id="ARBA00016856"/>
    </source>
</evidence>
<feature type="compositionally biased region" description="Basic and acidic residues" evidence="11">
    <location>
        <begin position="469"/>
        <end position="478"/>
    </location>
</feature>
<dbReference type="GO" id="GO:0009966">
    <property type="term" value="P:regulation of signal transduction"/>
    <property type="evidence" value="ECO:0007669"/>
    <property type="project" value="InterPro"/>
</dbReference>
<evidence type="ECO:0000259" key="12">
    <source>
        <dbReference type="Pfam" id="PF10258"/>
    </source>
</evidence>
<evidence type="ECO:0000256" key="2">
    <source>
        <dbReference type="ARBA" id="ARBA00004496"/>
    </source>
</evidence>
<dbReference type="PANTHER" id="PTHR13135:SF0">
    <property type="entry name" value="PHOSPHORYLATED ADAPTER RNA EXPORT PROTEIN"/>
    <property type="match status" value="1"/>
</dbReference>
<dbReference type="InterPro" id="IPR038092">
    <property type="entry name" value="PHAX_RNA-binding_sf"/>
</dbReference>
<dbReference type="GO" id="GO:0005737">
    <property type="term" value="C:cytoplasm"/>
    <property type="evidence" value="ECO:0007669"/>
    <property type="project" value="UniProtKB-SubCell"/>
</dbReference>
<dbReference type="Proteomes" id="UP000887563">
    <property type="component" value="Unplaced"/>
</dbReference>
<organism evidence="13 14">
    <name type="scientific">Meloidogyne incognita</name>
    <name type="common">Southern root-knot nematode worm</name>
    <name type="synonym">Oxyuris incognita</name>
    <dbReference type="NCBI Taxonomy" id="6306"/>
    <lineage>
        <taxon>Eukaryota</taxon>
        <taxon>Metazoa</taxon>
        <taxon>Ecdysozoa</taxon>
        <taxon>Nematoda</taxon>
        <taxon>Chromadorea</taxon>
        <taxon>Rhabditida</taxon>
        <taxon>Tylenchina</taxon>
        <taxon>Tylenchomorpha</taxon>
        <taxon>Tylenchoidea</taxon>
        <taxon>Meloidogynidae</taxon>
        <taxon>Meloidogyninae</taxon>
        <taxon>Meloidogyne</taxon>
        <taxon>Meloidogyne incognita group</taxon>
    </lineage>
</organism>
<evidence type="ECO:0000256" key="1">
    <source>
        <dbReference type="ARBA" id="ARBA00004123"/>
    </source>
</evidence>
<sequence>MSNLIDQKSESEESGEDSVDHILNLRPKIVAKRRLKGINSNSPTKTDSFDNVIEDKKPENAGKLWEETTVMRSLEEKLVSGNASSIAQLRDRGVETYALDLGKKNFNIKNRKRRCTDDIYDTLMKQEGEDLNDKEAKFEPGDEKQLWGDVDTTSKEIPLESQYRWSTGRTHHKRFKHSRKFGNQQQKQQRKFVPPAKFLPRRLVTEDYEKDKLFGTMLDPENMEMEQLANQLAEALGEKEPVLIRKAVELAGKQVSVEIFKKCQDVEKQGGMLTKKEDRRRTPGGVFMQLFSEREDIKEEQKKELFTLGNKLMKEKRKEFKKKAKEIRKNKNAEATNNLPQDIENKDLPTTSDVFKADIKSDIKNENTPEDELKNELRLLEQASSCITEESTSSMAQIEKTAKFTPFILTRTEQQKKVFGLGYPSIPTVSVDEWFDEMKKTGGFGNISSNKRQIIQSHNDEHSDEDDDETKRQSKIRMDEWKDINPRGDEKQLWGDVDTTSKEIPLESQYRWSTGRTHHKRFKHSRKFGNQQQKQQRKFVPPAKFLPRRLVTEDYEKDKLFGTMLDPENMEMEQLANQLAEALGEKEPVLIRKAVELAGKQVSVEIFKKCQDVEKQGGMLTKKEDRRRTPGGVFMQLFSEREDIKEEQKKELFTLGNKLMKEKRKEFKKKAKEIRKNKNAEATNNLPQDIENKDLPTTSDVFKTDIIKSDIKNENTPEDELKSI</sequence>
<comment type="subcellular location">
    <subcellularLocation>
        <location evidence="2">Cytoplasm</location>
    </subcellularLocation>
    <subcellularLocation>
        <location evidence="1">Nucleus</location>
    </subcellularLocation>
</comment>
<evidence type="ECO:0000256" key="8">
    <source>
        <dbReference type="ARBA" id="ARBA00022927"/>
    </source>
</evidence>
<keyword evidence="8" id="KW-0653">Protein transport</keyword>
<dbReference type="InterPro" id="IPR019385">
    <property type="entry name" value="PHAX_RNA-binding_domain"/>
</dbReference>
<feature type="region of interest" description="Disordered" evidence="11">
    <location>
        <begin position="327"/>
        <end position="347"/>
    </location>
</feature>
<evidence type="ECO:0000313" key="13">
    <source>
        <dbReference type="Proteomes" id="UP000887563"/>
    </source>
</evidence>
<protein>
    <recommendedName>
        <fullName evidence="4">Phosphorylated adapter RNA export protein</fullName>
    </recommendedName>
    <alternativeName>
        <fullName evidence="10">RNA U small nuclear RNA export adapter protein</fullName>
    </alternativeName>
</protein>
<feature type="region of interest" description="Disordered" evidence="11">
    <location>
        <begin position="1"/>
        <end position="22"/>
    </location>
</feature>
<keyword evidence="13" id="KW-1185">Reference proteome</keyword>
<dbReference type="GO" id="GO:0006408">
    <property type="term" value="P:snRNA export from nucleus"/>
    <property type="evidence" value="ECO:0007669"/>
    <property type="project" value="InterPro"/>
</dbReference>
<feature type="region of interest" description="Disordered" evidence="11">
    <location>
        <begin position="457"/>
        <end position="478"/>
    </location>
</feature>
<dbReference type="WBParaSite" id="Minc3s02131g28463">
    <property type="protein sequence ID" value="Minc3s02131g28463"/>
    <property type="gene ID" value="Minc3s02131g28463"/>
</dbReference>
<reference evidence="14" key="1">
    <citation type="submission" date="2022-11" db="UniProtKB">
        <authorList>
            <consortium name="WormBaseParasite"/>
        </authorList>
    </citation>
    <scope>IDENTIFICATION</scope>
</reference>
<keyword evidence="5" id="KW-0813">Transport</keyword>
<feature type="domain" description="Phosphorylated adapter RNA export protein RNA-binding" evidence="12">
    <location>
        <begin position="228"/>
        <end position="307"/>
    </location>
</feature>
<evidence type="ECO:0000256" key="11">
    <source>
        <dbReference type="SAM" id="MobiDB-lite"/>
    </source>
</evidence>
<evidence type="ECO:0000256" key="10">
    <source>
        <dbReference type="ARBA" id="ARBA00030834"/>
    </source>
</evidence>
<dbReference type="GO" id="GO:0005634">
    <property type="term" value="C:nucleus"/>
    <property type="evidence" value="ECO:0007669"/>
    <property type="project" value="UniProtKB-SubCell"/>
</dbReference>
<evidence type="ECO:0000256" key="5">
    <source>
        <dbReference type="ARBA" id="ARBA00022448"/>
    </source>
</evidence>
<dbReference type="PANTHER" id="PTHR13135">
    <property type="entry name" value="CYTOSOLIC RESINIFERATOXIN BINDING PROTEIN RBP-26"/>
    <property type="match status" value="1"/>
</dbReference>
<keyword evidence="9" id="KW-0539">Nucleus</keyword>
<dbReference type="GO" id="GO:0015031">
    <property type="term" value="P:protein transport"/>
    <property type="evidence" value="ECO:0007669"/>
    <property type="project" value="UniProtKB-KW"/>
</dbReference>
<evidence type="ECO:0000256" key="3">
    <source>
        <dbReference type="ARBA" id="ARBA00006094"/>
    </source>
</evidence>
<keyword evidence="6" id="KW-0963">Cytoplasm</keyword>
<dbReference type="AlphaFoldDB" id="A0A914MLC8"/>
<proteinExistence type="inferred from homology"/>
<evidence type="ECO:0000313" key="14">
    <source>
        <dbReference type="WBParaSite" id="Minc3s02131g28463"/>
    </source>
</evidence>
<keyword evidence="7" id="KW-0694">RNA-binding</keyword>
<name>A0A914MLC8_MELIC</name>
<dbReference type="Pfam" id="PF10258">
    <property type="entry name" value="PHAX_RNA-bd"/>
    <property type="match status" value="2"/>
</dbReference>
<evidence type="ECO:0000256" key="6">
    <source>
        <dbReference type="ARBA" id="ARBA00022490"/>
    </source>
</evidence>
<feature type="domain" description="Phosphorylated adapter RNA export protein RNA-binding" evidence="12">
    <location>
        <begin position="575"/>
        <end position="654"/>
    </location>
</feature>